<dbReference type="Proteomes" id="UP001059822">
    <property type="component" value="Chromosome"/>
</dbReference>
<keyword evidence="1" id="KW-1133">Transmembrane helix</keyword>
<sequence length="582" mass="67986">MFSVKNKLIDKIYKYDVSVVSDIENMSISDIFHITNQGTILHELFCSLCVSFNDGQATSKIFNIIQTYYYKLKQHKECTLDKQKKFAQDQENFILTVEHICNIIHDKIVRAINNKEIDVNDVNDFLSCEAEMLYNDDNKKVSCIDILSRIYMNPYGSHKVNDNVYFLWKNFMLKFATYKVDRYGRNTLQYAILLCNEEDQGKCIEEIIAPIIELHEGIETIRDVKGNSIMHYAVSYVSCNHKIIQYIAESFPELVNVENNDGNVPLHLFVALIPIYMFMHSLRAYYQFFMVKELYYHCKKICNNDVPIRQIVHTLKEYDTLVKKVKLQKLTSSMQVYEAFLLLFKNTLCFQIMKQNMIQDMLIAYKGNLDQLIHYKESGNLLIKKYVDAITVLLKNHACSSIDVPVSIEKIIDYGIKNENYMQFITYGVSDSEQSLIDIQFYTHMKKINNVMLKHYSIMTIPFNKCRNIKKNIFNIYQRNEKILFIVAFLSIASVISFFLVSLFAKNKILGMSYLPYRHIVFLFTTIATCVAVANLVYLKCKEYNNEMNSIIIDISKNVYDINLQGPYVMTQEKDVTSKKTS</sequence>
<evidence type="ECO:0000313" key="3">
    <source>
        <dbReference type="EMBL" id="UTO56779.1"/>
    </source>
</evidence>
<dbReference type="AlphaFoldDB" id="A0A9Q9F4L8"/>
<feature type="transmembrane region" description="Helical" evidence="1">
    <location>
        <begin position="266"/>
        <end position="286"/>
    </location>
</feature>
<feature type="transmembrane region" description="Helical" evidence="1">
    <location>
        <begin position="517"/>
        <end position="539"/>
    </location>
</feature>
<evidence type="ECO:0008006" key="6">
    <source>
        <dbReference type="Google" id="ProtNLM"/>
    </source>
</evidence>
<dbReference type="Proteomes" id="UP001059985">
    <property type="component" value="Chromosome"/>
</dbReference>
<feature type="transmembrane region" description="Helical" evidence="1">
    <location>
        <begin position="483"/>
        <end position="505"/>
    </location>
</feature>
<dbReference type="EMBL" id="CP089285">
    <property type="protein sequence ID" value="UTO56779.1"/>
    <property type="molecule type" value="Genomic_DNA"/>
</dbReference>
<keyword evidence="1" id="KW-0472">Membrane</keyword>
<gene>
    <name evidence="3" type="ORF">LUA81_02230</name>
    <name evidence="2" type="ORF">LUA82_02250</name>
</gene>
<evidence type="ECO:0000313" key="4">
    <source>
        <dbReference type="Proteomes" id="UP001059822"/>
    </source>
</evidence>
<organism evidence="2 4">
    <name type="scientific">Neoehrlichia mikurensis</name>
    <dbReference type="NCBI Taxonomy" id="89586"/>
    <lineage>
        <taxon>Bacteria</taxon>
        <taxon>Pseudomonadati</taxon>
        <taxon>Pseudomonadota</taxon>
        <taxon>Alphaproteobacteria</taxon>
        <taxon>Rickettsiales</taxon>
        <taxon>Anaplasmataceae</taxon>
        <taxon>Candidatus Neoehrlichia</taxon>
    </lineage>
</organism>
<keyword evidence="5" id="KW-1185">Reference proteome</keyword>
<name>A0A9Q9F4L8_9RICK</name>
<protein>
    <recommendedName>
        <fullName evidence="6">Ankyrin repeat domain-containing protein</fullName>
    </recommendedName>
</protein>
<evidence type="ECO:0000313" key="2">
    <source>
        <dbReference type="EMBL" id="UTO55863.1"/>
    </source>
</evidence>
<keyword evidence="1" id="KW-0812">Transmembrane</keyword>
<dbReference type="RefSeq" id="WP_218194391.1">
    <property type="nucleotide sequence ID" value="NZ_CP054597.1"/>
</dbReference>
<proteinExistence type="predicted"/>
<evidence type="ECO:0000256" key="1">
    <source>
        <dbReference type="SAM" id="Phobius"/>
    </source>
</evidence>
<evidence type="ECO:0000313" key="5">
    <source>
        <dbReference type="Proteomes" id="UP001059985"/>
    </source>
</evidence>
<reference evidence="2" key="1">
    <citation type="journal article" date="2022" name="Microorganisms">
        <title>Assembly and Comparison of Ca. Neoehrlichia mikurensis Genomes.</title>
        <authorList>
            <person name="Azagi T."/>
            <person name="Dirks R.P."/>
            <person name="Yebra-Pimentel E.S."/>
            <person name="Schaap P.J."/>
            <person name="Koehorst J.J."/>
            <person name="Esser H.J."/>
            <person name="Sprong H."/>
        </authorList>
    </citation>
    <scope>NUCLEOTIDE SEQUENCE</scope>
    <source>
        <strain evidence="3">18-2804</strain>
        <strain evidence="2">18-2837</strain>
    </source>
</reference>
<dbReference type="EMBL" id="CP089286">
    <property type="protein sequence ID" value="UTO55863.1"/>
    <property type="molecule type" value="Genomic_DNA"/>
</dbReference>
<accession>A0A9Q9F4L8</accession>